<dbReference type="HOGENOM" id="CLU_941800_0_0_1"/>
<dbReference type="SMART" id="SM00501">
    <property type="entry name" value="BRIGHT"/>
    <property type="match status" value="1"/>
</dbReference>
<dbReference type="Gene3D" id="1.10.150.60">
    <property type="entry name" value="ARID DNA-binding domain"/>
    <property type="match status" value="1"/>
</dbReference>
<evidence type="ECO:0000313" key="9">
    <source>
        <dbReference type="Ensembl" id="ENSPMAP00000009975.1"/>
    </source>
</evidence>
<dbReference type="PANTHER" id="PTHR13964:SF44">
    <property type="entry name" value="ARID DOMAIN-CONTAINING PROTEIN"/>
    <property type="match status" value="1"/>
</dbReference>
<feature type="domain" description="ARID" evidence="8">
    <location>
        <begin position="3"/>
        <end position="95"/>
    </location>
</feature>
<feature type="compositionally biased region" description="Gly residues" evidence="7">
    <location>
        <begin position="204"/>
        <end position="215"/>
    </location>
</feature>
<evidence type="ECO:0000259" key="8">
    <source>
        <dbReference type="PROSITE" id="PS51011"/>
    </source>
</evidence>
<evidence type="ECO:0000256" key="4">
    <source>
        <dbReference type="ARBA" id="ARBA00023159"/>
    </source>
</evidence>
<dbReference type="CDD" id="cd16869">
    <property type="entry name" value="ARID_ARID5"/>
    <property type="match status" value="1"/>
</dbReference>
<dbReference type="GO" id="GO:0000976">
    <property type="term" value="F:transcription cis-regulatory region binding"/>
    <property type="evidence" value="ECO:0007669"/>
    <property type="project" value="TreeGrafter"/>
</dbReference>
<sequence>EKTAEEENFLRELHGFMRTRKTPIGRIPNLGFKQVDLWVMFRAVQELGGYEAVTSQRLWKQIYDTLGGNRGSTSAATCTRRHYERLILPYERHVKGEEDKPLPPPVKPRKRSDASSSSGDKKKQQQSEEEEEEEATMTAEEKFSDFGPARCATDAGSAAREGQPQAADDGGPELSSLAAEGGPAKNGMTAATGLAAPSPQPVAGAGGGGNGGGPGAMSPLARKKLLAQVSAMKPVGAAPPLALRGGGGADAPDAHSPPSPLNVAASSGKRPTVIQHVHLGPGAGREADEMAGFDPA</sequence>
<protein>
    <recommendedName>
        <fullName evidence="8">ARID domain-containing protein</fullName>
    </recommendedName>
</protein>
<evidence type="ECO:0000256" key="7">
    <source>
        <dbReference type="SAM" id="MobiDB-lite"/>
    </source>
</evidence>
<accession>S4RXN4</accession>
<dbReference type="SMART" id="SM01014">
    <property type="entry name" value="ARID"/>
    <property type="match status" value="1"/>
</dbReference>
<dbReference type="PROSITE" id="PS51011">
    <property type="entry name" value="ARID"/>
    <property type="match status" value="1"/>
</dbReference>
<dbReference type="Pfam" id="PF01388">
    <property type="entry name" value="ARID"/>
    <property type="match status" value="1"/>
</dbReference>
<proteinExistence type="predicted"/>
<reference evidence="9" key="2">
    <citation type="submission" date="2025-09" db="UniProtKB">
        <authorList>
            <consortium name="Ensembl"/>
        </authorList>
    </citation>
    <scope>IDENTIFICATION</scope>
</reference>
<dbReference type="GeneTree" id="ENSGT00940000163584"/>
<dbReference type="FunFam" id="1.10.150.60:FF:000004">
    <property type="entry name" value="AT-rich interactive domain-containing protein 5B"/>
    <property type="match status" value="1"/>
</dbReference>
<keyword evidence="6" id="KW-0539">Nucleus</keyword>
<dbReference type="GO" id="GO:0006357">
    <property type="term" value="P:regulation of transcription by RNA polymerase II"/>
    <property type="evidence" value="ECO:0007669"/>
    <property type="project" value="TreeGrafter"/>
</dbReference>
<feature type="compositionally biased region" description="Basic and acidic residues" evidence="7">
    <location>
        <begin position="92"/>
        <end position="101"/>
    </location>
</feature>
<dbReference type="InterPro" id="IPR001606">
    <property type="entry name" value="ARID_dom"/>
</dbReference>
<evidence type="ECO:0000256" key="1">
    <source>
        <dbReference type="ARBA" id="ARBA00004123"/>
    </source>
</evidence>
<reference evidence="9" key="1">
    <citation type="submission" date="2025-08" db="UniProtKB">
        <authorList>
            <consortium name="Ensembl"/>
        </authorList>
    </citation>
    <scope>IDENTIFICATION</scope>
</reference>
<evidence type="ECO:0000256" key="5">
    <source>
        <dbReference type="ARBA" id="ARBA00023163"/>
    </source>
</evidence>
<dbReference type="OMA" id="SATEVPW"/>
<comment type="subcellular location">
    <subcellularLocation>
        <location evidence="1">Nucleus</location>
    </subcellularLocation>
</comment>
<dbReference type="GO" id="GO:0005634">
    <property type="term" value="C:nucleus"/>
    <property type="evidence" value="ECO:0007669"/>
    <property type="project" value="UniProtKB-SubCell"/>
</dbReference>
<dbReference type="SUPFAM" id="SSF46774">
    <property type="entry name" value="ARID-like"/>
    <property type="match status" value="1"/>
</dbReference>
<feature type="region of interest" description="Disordered" evidence="7">
    <location>
        <begin position="92"/>
        <end position="219"/>
    </location>
</feature>
<feature type="region of interest" description="Disordered" evidence="7">
    <location>
        <begin position="237"/>
        <end position="270"/>
    </location>
</feature>
<evidence type="ECO:0000256" key="3">
    <source>
        <dbReference type="ARBA" id="ARBA00023125"/>
    </source>
</evidence>
<keyword evidence="2" id="KW-0805">Transcription regulation</keyword>
<dbReference type="Ensembl" id="ENSPMAT00000010019.1">
    <property type="protein sequence ID" value="ENSPMAP00000009975.1"/>
    <property type="gene ID" value="ENSPMAG00000009067.1"/>
</dbReference>
<keyword evidence="5" id="KW-0804">Transcription</keyword>
<dbReference type="AlphaFoldDB" id="S4RXN4"/>
<organism evidence="9">
    <name type="scientific">Petromyzon marinus</name>
    <name type="common">Sea lamprey</name>
    <dbReference type="NCBI Taxonomy" id="7757"/>
    <lineage>
        <taxon>Eukaryota</taxon>
        <taxon>Metazoa</taxon>
        <taxon>Chordata</taxon>
        <taxon>Craniata</taxon>
        <taxon>Vertebrata</taxon>
        <taxon>Cyclostomata</taxon>
        <taxon>Hyperoartia</taxon>
        <taxon>Petromyzontiformes</taxon>
        <taxon>Petromyzontidae</taxon>
        <taxon>Petromyzon</taxon>
    </lineage>
</organism>
<keyword evidence="4" id="KW-0010">Activator</keyword>
<name>S4RXN4_PETMA</name>
<dbReference type="PANTHER" id="PTHR13964">
    <property type="entry name" value="RBP-RELATED"/>
    <property type="match status" value="1"/>
</dbReference>
<dbReference type="InterPro" id="IPR036431">
    <property type="entry name" value="ARID_dom_sf"/>
</dbReference>
<keyword evidence="3" id="KW-0238">DNA-binding</keyword>
<dbReference type="STRING" id="7757.ENSPMAP00000009975"/>
<dbReference type="InterPro" id="IPR051232">
    <property type="entry name" value="ARID/SWI1_ChromRemod"/>
</dbReference>
<evidence type="ECO:0000256" key="2">
    <source>
        <dbReference type="ARBA" id="ARBA00023015"/>
    </source>
</evidence>
<evidence type="ECO:0000256" key="6">
    <source>
        <dbReference type="ARBA" id="ARBA00023242"/>
    </source>
</evidence>